<dbReference type="GO" id="GO:0005524">
    <property type="term" value="F:ATP binding"/>
    <property type="evidence" value="ECO:0007669"/>
    <property type="project" value="UniProtKB-KW"/>
</dbReference>
<dbReference type="InterPro" id="IPR002611">
    <property type="entry name" value="IstB_ATP-bd"/>
</dbReference>
<dbReference type="PANTHER" id="PTHR30050:SF4">
    <property type="entry name" value="ATP-BINDING PROTEIN RV3427C IN INSERTION SEQUENCE-RELATED"/>
    <property type="match status" value="1"/>
</dbReference>
<protein>
    <submittedName>
        <fullName evidence="2">ATP-binding protein</fullName>
    </submittedName>
</protein>
<keyword evidence="2" id="KW-0547">Nucleotide-binding</keyword>
<evidence type="ECO:0000313" key="2">
    <source>
        <dbReference type="EMBL" id="MBV4519692.1"/>
    </source>
</evidence>
<proteinExistence type="predicted"/>
<comment type="caution">
    <text evidence="2">The sequence shown here is derived from an EMBL/GenBank/DDBJ whole genome shotgun (WGS) entry which is preliminary data.</text>
</comment>
<dbReference type="Proteomes" id="UP001049200">
    <property type="component" value="Unassembled WGS sequence"/>
</dbReference>
<sequence length="246" mass="26499">MHGSVNSSETEQFDGSVLPRGCKHCHWEALHTAAKSTEAYALAKGRKKAEDLNQLLVGSGISPRFSGCTFDTYRTVDGGAAMGKALVACKHYVAQFTDNYAAGRSLVLSGNVGNGKTHLACAMVQSIIREHGAQAVIATAAEIIRVFKSTMDRSAEYSERDVLEELSSFDLLVIDEVGAQSGSAYELGVLHEVIDRRYQFVLPTVVVSNLVTEDLARYIGDRALDRLRQAGGQAIGFNWASARGAV</sequence>
<dbReference type="EMBL" id="JAHSTU010000001">
    <property type="protein sequence ID" value="MBV4519692.1"/>
    <property type="molecule type" value="Genomic_DNA"/>
</dbReference>
<dbReference type="CDD" id="cd00009">
    <property type="entry name" value="AAA"/>
    <property type="match status" value="1"/>
</dbReference>
<dbReference type="InterPro" id="IPR003593">
    <property type="entry name" value="AAA+_ATPase"/>
</dbReference>
<evidence type="ECO:0000259" key="1">
    <source>
        <dbReference type="SMART" id="SM00382"/>
    </source>
</evidence>
<reference evidence="2" key="1">
    <citation type="submission" date="2021-06" db="EMBL/GenBank/DDBJ databases">
        <title>Updating the genus Pseudomonas: Description of 43 new species and partition of the Pseudomonas putida group.</title>
        <authorList>
            <person name="Girard L."/>
            <person name="Lood C."/>
            <person name="Vandamme P."/>
            <person name="Rokni-Zadeh H."/>
            <person name="Van Noort V."/>
            <person name="Hofte M."/>
            <person name="Lavigne R."/>
            <person name="De Mot R."/>
        </authorList>
    </citation>
    <scope>NUCLEOTIDE SEQUENCE</scope>
    <source>
        <strain evidence="2">SWRI74</strain>
    </source>
</reference>
<dbReference type="Pfam" id="PF01695">
    <property type="entry name" value="IstB_IS21"/>
    <property type="match status" value="1"/>
</dbReference>
<accession>A0ABS6QL78</accession>
<dbReference type="SMART" id="SM00382">
    <property type="entry name" value="AAA"/>
    <property type="match status" value="1"/>
</dbReference>
<name>A0ABS6QL78_9PSED</name>
<keyword evidence="2" id="KW-0067">ATP-binding</keyword>
<keyword evidence="3" id="KW-1185">Reference proteome</keyword>
<dbReference type="PANTHER" id="PTHR30050">
    <property type="entry name" value="CHROMOSOMAL REPLICATION INITIATOR PROTEIN DNAA"/>
    <property type="match status" value="1"/>
</dbReference>
<gene>
    <name evidence="2" type="ORF">KVG88_06420</name>
</gene>
<feature type="domain" description="AAA+ ATPase" evidence="1">
    <location>
        <begin position="102"/>
        <end position="230"/>
    </location>
</feature>
<organism evidence="2 3">
    <name type="scientific">Pseudomonas azerbaijanoccidentalis</name>
    <dbReference type="NCBI Taxonomy" id="2842347"/>
    <lineage>
        <taxon>Bacteria</taxon>
        <taxon>Pseudomonadati</taxon>
        <taxon>Pseudomonadota</taxon>
        <taxon>Gammaproteobacteria</taxon>
        <taxon>Pseudomonadales</taxon>
        <taxon>Pseudomonadaceae</taxon>
        <taxon>Pseudomonas</taxon>
    </lineage>
</organism>
<evidence type="ECO:0000313" key="3">
    <source>
        <dbReference type="Proteomes" id="UP001049200"/>
    </source>
</evidence>